<dbReference type="GO" id="GO:0016301">
    <property type="term" value="F:kinase activity"/>
    <property type="evidence" value="ECO:0007669"/>
    <property type="project" value="UniProtKB-KW"/>
</dbReference>
<proteinExistence type="inferred from homology"/>
<dbReference type="eggNOG" id="COG0524">
    <property type="taxonomic scope" value="Bacteria"/>
</dbReference>
<dbReference type="RefSeq" id="WP_009490009.1">
    <property type="nucleotide sequence ID" value="NZ_JH660640.1"/>
</dbReference>
<dbReference type="EMBL" id="JH660640">
    <property type="protein sequence ID" value="EIM29928.1"/>
    <property type="molecule type" value="Genomic_DNA"/>
</dbReference>
<evidence type="ECO:0000256" key="1">
    <source>
        <dbReference type="ARBA" id="ARBA00010688"/>
    </source>
</evidence>
<evidence type="ECO:0000256" key="4">
    <source>
        <dbReference type="RuleBase" id="RU003704"/>
    </source>
</evidence>
<reference evidence="7 8" key="1">
    <citation type="submission" date="2012-02" db="EMBL/GenBank/DDBJ databases">
        <title>Improved High-Quality Draft sequence of Microvirga sp. WSM3557.</title>
        <authorList>
            <consortium name="US DOE Joint Genome Institute"/>
            <person name="Lucas S."/>
            <person name="Han J."/>
            <person name="Lapidus A."/>
            <person name="Cheng J.-F."/>
            <person name="Goodwin L."/>
            <person name="Pitluck S."/>
            <person name="Peters L."/>
            <person name="Zhang X."/>
            <person name="Detter J.C."/>
            <person name="Han C."/>
            <person name="Tapia R."/>
            <person name="Land M."/>
            <person name="Hauser L."/>
            <person name="Kyrpides N."/>
            <person name="Ivanova N."/>
            <person name="Pagani I."/>
            <person name="Brau L."/>
            <person name="Yates R."/>
            <person name="O'Hara G."/>
            <person name="Rui T."/>
            <person name="Howieson J."/>
            <person name="Reeve W."/>
            <person name="Woyke T."/>
        </authorList>
    </citation>
    <scope>NUCLEOTIDE SEQUENCE [LARGE SCALE GENOMIC DNA]</scope>
    <source>
        <strain evidence="7 8">WSM3557</strain>
    </source>
</reference>
<dbReference type="InterPro" id="IPR029056">
    <property type="entry name" value="Ribokinase-like"/>
</dbReference>
<dbReference type="InterPro" id="IPR002173">
    <property type="entry name" value="Carboh/pur_kinase_PfkB_CS"/>
</dbReference>
<evidence type="ECO:0000256" key="5">
    <source>
        <dbReference type="SAM" id="MobiDB-lite"/>
    </source>
</evidence>
<dbReference type="PATRIC" id="fig|864069.3.peg.1386"/>
<dbReference type="Pfam" id="PF00294">
    <property type="entry name" value="PfkB"/>
    <property type="match status" value="1"/>
</dbReference>
<dbReference type="GO" id="GO:0006796">
    <property type="term" value="P:phosphate-containing compound metabolic process"/>
    <property type="evidence" value="ECO:0007669"/>
    <property type="project" value="UniProtKB-ARBA"/>
</dbReference>
<dbReference type="Gene3D" id="3.40.1190.20">
    <property type="match status" value="1"/>
</dbReference>
<keyword evidence="8" id="KW-1185">Reference proteome</keyword>
<dbReference type="InterPro" id="IPR011611">
    <property type="entry name" value="PfkB_dom"/>
</dbReference>
<organism evidence="7 8">
    <name type="scientific">Microvirga lotononidis</name>
    <dbReference type="NCBI Taxonomy" id="864069"/>
    <lineage>
        <taxon>Bacteria</taxon>
        <taxon>Pseudomonadati</taxon>
        <taxon>Pseudomonadota</taxon>
        <taxon>Alphaproteobacteria</taxon>
        <taxon>Hyphomicrobiales</taxon>
        <taxon>Methylobacteriaceae</taxon>
        <taxon>Microvirga</taxon>
    </lineage>
</organism>
<dbReference type="PANTHER" id="PTHR10584">
    <property type="entry name" value="SUGAR KINASE"/>
    <property type="match status" value="1"/>
</dbReference>
<feature type="region of interest" description="Disordered" evidence="5">
    <location>
        <begin position="1"/>
        <end position="26"/>
    </location>
</feature>
<evidence type="ECO:0000313" key="7">
    <source>
        <dbReference type="EMBL" id="EIM29928.1"/>
    </source>
</evidence>
<dbReference type="SUPFAM" id="SSF53613">
    <property type="entry name" value="Ribokinase-like"/>
    <property type="match status" value="1"/>
</dbReference>
<sequence length="338" mass="35428" precursor="true">MGEASLPSQVRAASMVAPSNPSTSAAPDQRVKSVLCIGVAVYDQIFALDEIPQRPTKIFASNFAATVGGPAANAAITVSRQGGQATLWARIGADMQGDRIVADLASNGVDVSCVRRVEGARSGTSAVAVSNDGERMLLVFADPTLDADPSWLPLDEVARFDAVLADVRWPAAARLVMAKARELGKPVVLDADLTSDKTALSELIPLATHVLFSEPALEQVAGSDGSIRDRLGFVYAKGAHAVVGVTLGEKGCAWLDRSGYHEEPGVQIVAIDTLAAGDVFHGAYALATARALPEAESVRFANLVAAVKCTQWGGGSTIPTTDEVETFAREYNSRPQDI</sequence>
<evidence type="ECO:0000256" key="3">
    <source>
        <dbReference type="ARBA" id="ARBA00022777"/>
    </source>
</evidence>
<keyword evidence="3 4" id="KW-0418">Kinase</keyword>
<dbReference type="PROSITE" id="PS00584">
    <property type="entry name" value="PFKB_KINASES_2"/>
    <property type="match status" value="1"/>
</dbReference>
<protein>
    <submittedName>
        <fullName evidence="7">Sugar kinase, ribokinase</fullName>
    </submittedName>
</protein>
<comment type="similarity">
    <text evidence="1 4">Belongs to the carbohydrate kinase PfkB family.</text>
</comment>
<dbReference type="Proteomes" id="UP000003947">
    <property type="component" value="Unassembled WGS sequence"/>
</dbReference>
<dbReference type="PANTHER" id="PTHR10584:SF157">
    <property type="entry name" value="SULFOFRUCTOSE KINASE"/>
    <property type="match status" value="1"/>
</dbReference>
<accession>I4Z136</accession>
<dbReference type="PRINTS" id="PR00990">
    <property type="entry name" value="RIBOKINASE"/>
</dbReference>
<evidence type="ECO:0000313" key="8">
    <source>
        <dbReference type="Proteomes" id="UP000003947"/>
    </source>
</evidence>
<feature type="domain" description="Carbohydrate kinase PfkB" evidence="6">
    <location>
        <begin position="32"/>
        <end position="320"/>
    </location>
</feature>
<dbReference type="GO" id="GO:0005829">
    <property type="term" value="C:cytosol"/>
    <property type="evidence" value="ECO:0007669"/>
    <property type="project" value="TreeGrafter"/>
</dbReference>
<evidence type="ECO:0000256" key="2">
    <source>
        <dbReference type="ARBA" id="ARBA00022679"/>
    </source>
</evidence>
<dbReference type="STRING" id="864069.MicloDRAFT_00012490"/>
<dbReference type="HOGENOM" id="CLU_027634_2_2_5"/>
<dbReference type="InterPro" id="IPR002139">
    <property type="entry name" value="Ribo/fructo_kinase"/>
</dbReference>
<keyword evidence="2 4" id="KW-0808">Transferase</keyword>
<dbReference type="AlphaFoldDB" id="I4Z136"/>
<name>I4Z136_9HYPH</name>
<feature type="compositionally biased region" description="Polar residues" evidence="5">
    <location>
        <begin position="17"/>
        <end position="26"/>
    </location>
</feature>
<evidence type="ECO:0000259" key="6">
    <source>
        <dbReference type="Pfam" id="PF00294"/>
    </source>
</evidence>
<gene>
    <name evidence="7" type="ORF">MicloDRAFT_00012490</name>
</gene>